<comment type="similarity">
    <text evidence="1">Belongs to the peptidase C1 family.</text>
</comment>
<feature type="domain" description="Cathepsin propeptide inhibitor" evidence="9">
    <location>
        <begin position="230"/>
        <end position="290"/>
    </location>
</feature>
<dbReference type="InterPro" id="IPR025661">
    <property type="entry name" value="Pept_asp_AS"/>
</dbReference>
<feature type="domain" description="Cathepsin propeptide inhibitor" evidence="9">
    <location>
        <begin position="570"/>
        <end position="616"/>
    </location>
</feature>
<dbReference type="PANTHER" id="PTHR12411">
    <property type="entry name" value="CYSTEINE PROTEASE FAMILY C1-RELATED"/>
    <property type="match status" value="1"/>
</dbReference>
<feature type="compositionally biased region" description="Basic and acidic residues" evidence="7">
    <location>
        <begin position="88"/>
        <end position="97"/>
    </location>
</feature>
<dbReference type="SMART" id="SM00848">
    <property type="entry name" value="Inhibitor_I29"/>
    <property type="match status" value="2"/>
</dbReference>
<dbReference type="CDD" id="cd02248">
    <property type="entry name" value="Peptidase_C1A"/>
    <property type="match status" value="2"/>
</dbReference>
<comment type="caution">
    <text evidence="10">The sequence shown here is derived from an EMBL/GenBank/DDBJ whole genome shotgun (WGS) entry which is preliminary data.</text>
</comment>
<dbReference type="GO" id="GO:0008234">
    <property type="term" value="F:cysteine-type peptidase activity"/>
    <property type="evidence" value="ECO:0007669"/>
    <property type="project" value="UniProtKB-KW"/>
</dbReference>
<sequence length="856" mass="94581">MEQLPRPALQLRKDTAATMNVSTSIDSRLVRFPPRFAFQRLANVRWSRFSSFVSFVSSQNNFNSAKLKLGCILEDLEENLKITKLKAEHSVGSRADKPDEDDENRTVVPSSTLASCGLRSKTRAGRQVGTYTVKGSLLQIHPDQTVAGGSIPTIGQLTPQTSYTLPEERQTQWALAAATVEKRLHSDALLLLVPLRISPLSCQMLSCVCVLLLAVSALSHIDEAFLEAQWEQWKTTHQREYNGLDEEGIRRAIWEKNMRMIEAHNQEAALGMHSYELEMNHLGDMTSEEVAEKMTGLLVPMDHERSFTMAFDEAVSKLPKSVDYRKKGMVTPVKNQGSCGSCWAFSSAGALEGQLAKKTGKLIDLSPQNLVDCVKENDGCGGGYMTNAFNYVQENGGIDSEEVYPYVGQDQPCRYNSSGMAAQCKGYKEVPKGDEQALAVALFKVGPVSVGIDATQSSFQFYRRGIYHDRNCNKEDINHAVLAVGYGVNTRGKKYWIVKNSWGETWGNKGYVLMARNRGNLCGIANLASYPIMFDVGELVTHLSLCGSRCLARQQAGQPLGAVEEDTQQEVENMHRRTLWEKNLMFITTHNLEASMGIHTYDLGMNFMGDLSPEEIVQFYTTLSPPTDLQRAPSPFVGASDVPDTLDWTQKGLVTSVKYQGACGSCWAFSAAGALEGQLAKKTGKLVDLSPQNLVDCSSKYGNHGCNGGFMSRAFQYVIDNQGIDSDQSYPYTGQDQPCRYNPATRAANCSQYNFLSEGDEQALKEGIATIGPISVAIDARRPRFAFYRSGVYNDPTCTQNVNHAVLAVGYGTLDGQDYWLVKNSWGTSFGDQGYIRMARNKNDQCGIALYACYPI</sequence>
<evidence type="ECO:0000259" key="8">
    <source>
        <dbReference type="SMART" id="SM00645"/>
    </source>
</evidence>
<keyword evidence="11" id="KW-1185">Reference proteome</keyword>
<evidence type="ECO:0000256" key="1">
    <source>
        <dbReference type="ARBA" id="ARBA00008455"/>
    </source>
</evidence>
<dbReference type="PRINTS" id="PR00705">
    <property type="entry name" value="PAPAIN"/>
</dbReference>
<organism evidence="10 11">
    <name type="scientific">Gambusia affinis</name>
    <name type="common">Western mosquitofish</name>
    <name type="synonym">Heterandria affinis</name>
    <dbReference type="NCBI Taxonomy" id="33528"/>
    <lineage>
        <taxon>Eukaryota</taxon>
        <taxon>Metazoa</taxon>
        <taxon>Chordata</taxon>
        <taxon>Craniata</taxon>
        <taxon>Vertebrata</taxon>
        <taxon>Euteleostomi</taxon>
        <taxon>Actinopterygii</taxon>
        <taxon>Neopterygii</taxon>
        <taxon>Teleostei</taxon>
        <taxon>Neoteleostei</taxon>
        <taxon>Acanthomorphata</taxon>
        <taxon>Ovalentaria</taxon>
        <taxon>Atherinomorphae</taxon>
        <taxon>Cyprinodontiformes</taxon>
        <taxon>Poeciliidae</taxon>
        <taxon>Poeciliinae</taxon>
        <taxon>Gambusia</taxon>
    </lineage>
</organism>
<dbReference type="InterPro" id="IPR038765">
    <property type="entry name" value="Papain-like_cys_pep_sf"/>
</dbReference>
<dbReference type="Proteomes" id="UP000250572">
    <property type="component" value="Unassembled WGS sequence"/>
</dbReference>
<evidence type="ECO:0000259" key="9">
    <source>
        <dbReference type="SMART" id="SM00848"/>
    </source>
</evidence>
<accession>A0A315VKJ2</accession>
<evidence type="ECO:0000256" key="3">
    <source>
        <dbReference type="ARBA" id="ARBA00022801"/>
    </source>
</evidence>
<gene>
    <name evidence="10" type="ORF">CCH79_00010785</name>
</gene>
<proteinExistence type="inferred from homology"/>
<name>A0A315VKJ2_GAMAF</name>
<evidence type="ECO:0000313" key="11">
    <source>
        <dbReference type="Proteomes" id="UP000250572"/>
    </source>
</evidence>
<keyword evidence="5" id="KW-0865">Zymogen</keyword>
<dbReference type="PROSITE" id="PS00139">
    <property type="entry name" value="THIOL_PROTEASE_CYS"/>
    <property type="match status" value="2"/>
</dbReference>
<keyword evidence="4" id="KW-0788">Thiol protease</keyword>
<dbReference type="AlphaFoldDB" id="A0A315VKJ2"/>
<dbReference type="GO" id="GO:0006508">
    <property type="term" value="P:proteolysis"/>
    <property type="evidence" value="ECO:0007669"/>
    <property type="project" value="UniProtKB-KW"/>
</dbReference>
<evidence type="ECO:0000256" key="2">
    <source>
        <dbReference type="ARBA" id="ARBA00022670"/>
    </source>
</evidence>
<dbReference type="InterPro" id="IPR013128">
    <property type="entry name" value="Peptidase_C1A"/>
</dbReference>
<evidence type="ECO:0000256" key="6">
    <source>
        <dbReference type="ARBA" id="ARBA00023157"/>
    </source>
</evidence>
<evidence type="ECO:0000313" key="10">
    <source>
        <dbReference type="EMBL" id="PWA23874.1"/>
    </source>
</evidence>
<dbReference type="InterPro" id="IPR000169">
    <property type="entry name" value="Pept_cys_AS"/>
</dbReference>
<feature type="domain" description="Peptidase C1A papain C-terminal" evidence="8">
    <location>
        <begin position="318"/>
        <end position="532"/>
    </location>
</feature>
<dbReference type="SMART" id="SM00645">
    <property type="entry name" value="Pept_C1"/>
    <property type="match status" value="2"/>
</dbReference>
<dbReference type="PROSITE" id="PS00640">
    <property type="entry name" value="THIOL_PROTEASE_ASN"/>
    <property type="match status" value="2"/>
</dbReference>
<feature type="region of interest" description="Disordered" evidence="7">
    <location>
        <begin position="88"/>
        <end position="108"/>
    </location>
</feature>
<protein>
    <submittedName>
        <fullName evidence="10">Uncharacterized protein</fullName>
    </submittedName>
</protein>
<reference evidence="10 11" key="1">
    <citation type="journal article" date="2018" name="G3 (Bethesda)">
        <title>A High-Quality Reference Genome for the Invasive Mosquitofish Gambusia affinis Using a Chicago Library.</title>
        <authorList>
            <person name="Hoffberg S.L."/>
            <person name="Troendle N.J."/>
            <person name="Glenn T.C."/>
            <person name="Mahmud O."/>
            <person name="Louha S."/>
            <person name="Chalopin D."/>
            <person name="Bennetzen J.L."/>
            <person name="Mauricio R."/>
        </authorList>
    </citation>
    <scope>NUCLEOTIDE SEQUENCE [LARGE SCALE GENOMIC DNA]</scope>
    <source>
        <strain evidence="10">NE01/NJP1002.9</strain>
        <tissue evidence="10">Muscle</tissue>
    </source>
</reference>
<dbReference type="Gene3D" id="3.90.70.10">
    <property type="entry name" value="Cysteine proteinases"/>
    <property type="match status" value="2"/>
</dbReference>
<feature type="domain" description="Peptidase C1A papain C-terminal" evidence="8">
    <location>
        <begin position="642"/>
        <end position="856"/>
    </location>
</feature>
<dbReference type="Pfam" id="PF08246">
    <property type="entry name" value="Inhibitor_I29"/>
    <property type="match status" value="2"/>
</dbReference>
<evidence type="ECO:0000256" key="4">
    <source>
        <dbReference type="ARBA" id="ARBA00022807"/>
    </source>
</evidence>
<dbReference type="FunFam" id="3.90.70.10:FF:000006">
    <property type="entry name" value="Cathepsin S"/>
    <property type="match status" value="2"/>
</dbReference>
<dbReference type="InterPro" id="IPR000668">
    <property type="entry name" value="Peptidase_C1A_C"/>
</dbReference>
<dbReference type="InterPro" id="IPR039417">
    <property type="entry name" value="Peptidase_C1A_papain-like"/>
</dbReference>
<dbReference type="InterPro" id="IPR025660">
    <property type="entry name" value="Pept_his_AS"/>
</dbReference>
<dbReference type="Pfam" id="PF00112">
    <property type="entry name" value="Peptidase_C1"/>
    <property type="match status" value="2"/>
</dbReference>
<dbReference type="EMBL" id="NHOQ01001560">
    <property type="protein sequence ID" value="PWA23874.1"/>
    <property type="molecule type" value="Genomic_DNA"/>
</dbReference>
<feature type="non-terminal residue" evidence="10">
    <location>
        <position position="856"/>
    </location>
</feature>
<dbReference type="SUPFAM" id="SSF54001">
    <property type="entry name" value="Cysteine proteinases"/>
    <property type="match status" value="2"/>
</dbReference>
<keyword evidence="2" id="KW-0645">Protease</keyword>
<evidence type="ECO:0000256" key="7">
    <source>
        <dbReference type="SAM" id="MobiDB-lite"/>
    </source>
</evidence>
<dbReference type="STRING" id="33528.ENSGAFP00000016465"/>
<evidence type="ECO:0000256" key="5">
    <source>
        <dbReference type="ARBA" id="ARBA00023145"/>
    </source>
</evidence>
<dbReference type="InterPro" id="IPR013201">
    <property type="entry name" value="Prot_inhib_I29"/>
</dbReference>
<keyword evidence="3" id="KW-0378">Hydrolase</keyword>
<keyword evidence="6" id="KW-1015">Disulfide bond</keyword>
<dbReference type="PROSITE" id="PS00639">
    <property type="entry name" value="THIOL_PROTEASE_HIS"/>
    <property type="match status" value="2"/>
</dbReference>